<proteinExistence type="predicted"/>
<sequence>MMNAVQSKWTIIHLEGLNTKESAYSMPSRGPLSSGQKKAEPAYAASTCNQRPSSAPVSDGRGYTRVSPGASLSGTCA</sequence>
<accession>A0ACC2FTF4</accession>
<evidence type="ECO:0000313" key="2">
    <source>
        <dbReference type="Proteomes" id="UP001157502"/>
    </source>
</evidence>
<dbReference type="EMBL" id="CM055749">
    <property type="protein sequence ID" value="KAJ7994593.1"/>
    <property type="molecule type" value="Genomic_DNA"/>
</dbReference>
<keyword evidence="2" id="KW-1185">Reference proteome</keyword>
<reference evidence="1" key="1">
    <citation type="submission" date="2021-05" db="EMBL/GenBank/DDBJ databases">
        <authorList>
            <person name="Pan Q."/>
            <person name="Jouanno E."/>
            <person name="Zahm M."/>
            <person name="Klopp C."/>
            <person name="Cabau C."/>
            <person name="Louis A."/>
            <person name="Berthelot C."/>
            <person name="Parey E."/>
            <person name="Roest Crollius H."/>
            <person name="Montfort J."/>
            <person name="Robinson-Rechavi M."/>
            <person name="Bouchez O."/>
            <person name="Lampietro C."/>
            <person name="Lopez Roques C."/>
            <person name="Donnadieu C."/>
            <person name="Postlethwait J."/>
            <person name="Bobe J."/>
            <person name="Dillon D."/>
            <person name="Chandos A."/>
            <person name="von Hippel F."/>
            <person name="Guiguen Y."/>
        </authorList>
    </citation>
    <scope>NUCLEOTIDE SEQUENCE</scope>
    <source>
        <strain evidence="1">YG-Jan2019</strain>
    </source>
</reference>
<comment type="caution">
    <text evidence="1">The sequence shown here is derived from an EMBL/GenBank/DDBJ whole genome shotgun (WGS) entry which is preliminary data.</text>
</comment>
<gene>
    <name evidence="1" type="ORF">DPEC_G00251080</name>
</gene>
<organism evidence="1 2">
    <name type="scientific">Dallia pectoralis</name>
    <name type="common">Alaska blackfish</name>
    <dbReference type="NCBI Taxonomy" id="75939"/>
    <lineage>
        <taxon>Eukaryota</taxon>
        <taxon>Metazoa</taxon>
        <taxon>Chordata</taxon>
        <taxon>Craniata</taxon>
        <taxon>Vertebrata</taxon>
        <taxon>Euteleostomi</taxon>
        <taxon>Actinopterygii</taxon>
        <taxon>Neopterygii</taxon>
        <taxon>Teleostei</taxon>
        <taxon>Protacanthopterygii</taxon>
        <taxon>Esociformes</taxon>
        <taxon>Umbridae</taxon>
        <taxon>Dallia</taxon>
    </lineage>
</organism>
<dbReference type="Proteomes" id="UP001157502">
    <property type="component" value="Chromosome 22"/>
</dbReference>
<evidence type="ECO:0000313" key="1">
    <source>
        <dbReference type="EMBL" id="KAJ7994593.1"/>
    </source>
</evidence>
<protein>
    <submittedName>
        <fullName evidence="1">Uncharacterized protein</fullName>
    </submittedName>
</protein>
<name>A0ACC2FTF4_DALPE</name>